<name>A0AAD6SC65_9AGAR</name>
<dbReference type="Proteomes" id="UP001218188">
    <property type="component" value="Unassembled WGS sequence"/>
</dbReference>
<feature type="domain" description="Dienelactone hydrolase" evidence="1">
    <location>
        <begin position="54"/>
        <end position="254"/>
    </location>
</feature>
<dbReference type="Gene3D" id="3.40.50.1820">
    <property type="entry name" value="alpha/beta hydrolase"/>
    <property type="match status" value="1"/>
</dbReference>
<evidence type="ECO:0000313" key="2">
    <source>
        <dbReference type="EMBL" id="KAJ7025159.1"/>
    </source>
</evidence>
<keyword evidence="2" id="KW-0378">Hydrolase</keyword>
<dbReference type="InterPro" id="IPR029058">
    <property type="entry name" value="AB_hydrolase_fold"/>
</dbReference>
<comment type="caution">
    <text evidence="2">The sequence shown here is derived from an EMBL/GenBank/DDBJ whole genome shotgun (WGS) entry which is preliminary data.</text>
</comment>
<dbReference type="SUPFAM" id="SSF53474">
    <property type="entry name" value="alpha/beta-Hydrolases"/>
    <property type="match status" value="1"/>
</dbReference>
<organism evidence="2 3">
    <name type="scientific">Mycena alexandri</name>
    <dbReference type="NCBI Taxonomy" id="1745969"/>
    <lineage>
        <taxon>Eukaryota</taxon>
        <taxon>Fungi</taxon>
        <taxon>Dikarya</taxon>
        <taxon>Basidiomycota</taxon>
        <taxon>Agaricomycotina</taxon>
        <taxon>Agaricomycetes</taxon>
        <taxon>Agaricomycetidae</taxon>
        <taxon>Agaricales</taxon>
        <taxon>Marasmiineae</taxon>
        <taxon>Mycenaceae</taxon>
        <taxon>Mycena</taxon>
    </lineage>
</organism>
<accession>A0AAD6SC65</accession>
<dbReference type="InterPro" id="IPR002925">
    <property type="entry name" value="Dienelactn_hydro"/>
</dbReference>
<sequence>MDSASPTIAKAHCDDCFTGVKHSGDPVGKTVTIADVPTYVSEPPTAAMASQNGLTKVVLFFADVYGPFFLNNQLLQDYFASQGFFVVGLDYFLGDPVYIHTEEGFDRNAWLDKSHKQAREVTPKWLEEVRKKYGADSKYSAVGYCFGAPFVMDLGATDDIVAAAFAHPAFLNEDQFINLRKPLFLSCAESDFTFSLESRRRAENILAEAKAQYQFQVFSGVQHGFAVRGDPDVPDARWAKEESARGIIAWFARFSA</sequence>
<keyword evidence="3" id="KW-1185">Reference proteome</keyword>
<dbReference type="GO" id="GO:0016787">
    <property type="term" value="F:hydrolase activity"/>
    <property type="evidence" value="ECO:0007669"/>
    <property type="project" value="UniProtKB-KW"/>
</dbReference>
<proteinExistence type="predicted"/>
<evidence type="ECO:0000259" key="1">
    <source>
        <dbReference type="Pfam" id="PF01738"/>
    </source>
</evidence>
<dbReference type="PANTHER" id="PTHR17630">
    <property type="entry name" value="DIENELACTONE HYDROLASE"/>
    <property type="match status" value="1"/>
</dbReference>
<dbReference type="PANTHER" id="PTHR17630:SF44">
    <property type="entry name" value="PROTEIN AIM2"/>
    <property type="match status" value="1"/>
</dbReference>
<gene>
    <name evidence="2" type="ORF">C8F04DRAFT_1129483</name>
</gene>
<dbReference type="EMBL" id="JARJCM010000158">
    <property type="protein sequence ID" value="KAJ7025159.1"/>
    <property type="molecule type" value="Genomic_DNA"/>
</dbReference>
<dbReference type="AlphaFoldDB" id="A0AAD6SC65"/>
<reference evidence="2" key="1">
    <citation type="submission" date="2023-03" db="EMBL/GenBank/DDBJ databases">
        <title>Massive genome expansion in bonnet fungi (Mycena s.s.) driven by repeated elements and novel gene families across ecological guilds.</title>
        <authorList>
            <consortium name="Lawrence Berkeley National Laboratory"/>
            <person name="Harder C.B."/>
            <person name="Miyauchi S."/>
            <person name="Viragh M."/>
            <person name="Kuo A."/>
            <person name="Thoen E."/>
            <person name="Andreopoulos B."/>
            <person name="Lu D."/>
            <person name="Skrede I."/>
            <person name="Drula E."/>
            <person name="Henrissat B."/>
            <person name="Morin E."/>
            <person name="Kohler A."/>
            <person name="Barry K."/>
            <person name="LaButti K."/>
            <person name="Morin E."/>
            <person name="Salamov A."/>
            <person name="Lipzen A."/>
            <person name="Mereny Z."/>
            <person name="Hegedus B."/>
            <person name="Baldrian P."/>
            <person name="Stursova M."/>
            <person name="Weitz H."/>
            <person name="Taylor A."/>
            <person name="Grigoriev I.V."/>
            <person name="Nagy L.G."/>
            <person name="Martin F."/>
            <person name="Kauserud H."/>
        </authorList>
    </citation>
    <scope>NUCLEOTIDE SEQUENCE</scope>
    <source>
        <strain evidence="2">CBHHK200</strain>
    </source>
</reference>
<protein>
    <submittedName>
        <fullName evidence="2">Alpha/Beta hydrolase protein</fullName>
    </submittedName>
</protein>
<dbReference type="Pfam" id="PF01738">
    <property type="entry name" value="DLH"/>
    <property type="match status" value="1"/>
</dbReference>
<evidence type="ECO:0000313" key="3">
    <source>
        <dbReference type="Proteomes" id="UP001218188"/>
    </source>
</evidence>